<organism evidence="3 4">
    <name type="scientific">Paenibacillus cucumis</name>
    <name type="common">ex Kampfer et al. 2016</name>
    <dbReference type="NCBI Taxonomy" id="1776858"/>
    <lineage>
        <taxon>Bacteria</taxon>
        <taxon>Bacillati</taxon>
        <taxon>Bacillota</taxon>
        <taxon>Bacilli</taxon>
        <taxon>Bacillales</taxon>
        <taxon>Paenibacillaceae</taxon>
        <taxon>Paenibacillus</taxon>
    </lineage>
</organism>
<name>A0ABS7KPB3_9BACL</name>
<sequence>MNYPITPNTELQNDLMKAGNISGFVWDTGDSTFSSGQASLIYRMPDPIGKEIVRISKGSDYGVFIVLLSAVQYMVYRYNGETRPVVAVPVFKKSTGKQSKQMLLVSTDIEPCETFSSYITACREAIMKSEKWHADTLFATESSGHEEAFYKTIVMMANVHEDMTQLSSDISFVFDRVDDSINLRLQYQEQRFSKRFVEQLLSHFATCLEKLLIQQEHLHNFDVLHQEEKALILDMSNNTKKESPVTTINKRFEEQVDCNPDKIAVVCGESSLTYSQLDQKANQLANYLLTDRKILPQEKVGILIERTPDMIVAILGIIKAGGAYVPLDPEYPLERISSILNDAEVRVVVSSQKQIQLLNTLQWECNCFQSYVCLDIDSVLDGEDASRNEMMDNEIWEYIGKKATNNIEGGAWVNSYNREAFSVEEMDEYAENAYLKLKPYLGPETRVLEIGCASGLSMFRISPHVGLYYGTDISNVIIEKCRVQVSKTAQENIKLKCLPAHEIGKLGEGQFDIVILNSVIQLFHGHNYLKQLIASIIELMSNNGVIFFGDVMDLDTKQDLLRSLKSFKKENPEYNTKTEFTSELFISKSFFNDLPHDFPNICDVSITEKKFTIPNELTQFRYDVLVSIDKASPLSISLKPKSKFQHGRLQLEQYSENERPDVSDYNHLAYIIYTSGSTGVPKGVAVEHKNVVHLFSNSRTLYNFNENDVWTFFHSYCFDFSVWEIFGALFFGGKLIVVPLEVARNAMEMRELILSNQVTVFNQTPSSFYHFMEGDLPAPNPLRYVILGGEALKPYMLKEWHENNPDISIINMYGITETTVHVTYKEINDKDTQSHVQNIGRALFGLSTYVLDQRKRLQPLGVPGELYVSGEGVARGYVNRPE</sequence>
<feature type="domain" description="AMP-dependent synthetase/ligase" evidence="1">
    <location>
        <begin position="252"/>
        <end position="389"/>
    </location>
</feature>
<proteinExistence type="predicted"/>
<dbReference type="InterPro" id="IPR042099">
    <property type="entry name" value="ANL_N_sf"/>
</dbReference>
<dbReference type="CDD" id="cd02440">
    <property type="entry name" value="AdoMet_MTases"/>
    <property type="match status" value="1"/>
</dbReference>
<dbReference type="RefSeq" id="WP_221790202.1">
    <property type="nucleotide sequence ID" value="NZ_JACLIC010000037.1"/>
</dbReference>
<feature type="domain" description="AMP-dependent synthetase/ligase" evidence="1">
    <location>
        <begin position="649"/>
        <end position="877"/>
    </location>
</feature>
<protein>
    <submittedName>
        <fullName evidence="3">AMP-binding protein</fullName>
    </submittedName>
</protein>
<dbReference type="InterPro" id="IPR029063">
    <property type="entry name" value="SAM-dependent_MTases_sf"/>
</dbReference>
<feature type="domain" description="Methyltransferase" evidence="2">
    <location>
        <begin position="443"/>
        <end position="575"/>
    </location>
</feature>
<dbReference type="Proteomes" id="UP000706031">
    <property type="component" value="Unassembled WGS sequence"/>
</dbReference>
<dbReference type="PROSITE" id="PS00455">
    <property type="entry name" value="AMP_BINDING"/>
    <property type="match status" value="1"/>
</dbReference>
<dbReference type="InterPro" id="IPR020845">
    <property type="entry name" value="AMP-binding_CS"/>
</dbReference>
<reference evidence="3 4" key="1">
    <citation type="submission" date="2020-08" db="EMBL/GenBank/DDBJ databases">
        <title>Fungal Genomes of the International Space Station.</title>
        <authorList>
            <person name="Seuylemezian A."/>
            <person name="Singh N.K."/>
            <person name="Wood J."/>
            <person name="Venkateswaran K."/>
        </authorList>
    </citation>
    <scope>NUCLEOTIDE SEQUENCE [LARGE SCALE GENOMIC DNA]</scope>
    <source>
        <strain evidence="3 4">S/N-304-OC-R4</strain>
    </source>
</reference>
<dbReference type="SUPFAM" id="SSF56801">
    <property type="entry name" value="Acetyl-CoA synthetase-like"/>
    <property type="match status" value="1"/>
</dbReference>
<dbReference type="EMBL" id="JACLIC010000037">
    <property type="protein sequence ID" value="MBY0205751.1"/>
    <property type="molecule type" value="Genomic_DNA"/>
</dbReference>
<dbReference type="Gene3D" id="3.40.50.980">
    <property type="match status" value="2"/>
</dbReference>
<dbReference type="PANTHER" id="PTHR45527">
    <property type="entry name" value="NONRIBOSOMAL PEPTIDE SYNTHETASE"/>
    <property type="match status" value="1"/>
</dbReference>
<dbReference type="InterPro" id="IPR025714">
    <property type="entry name" value="Methyltranfer_dom"/>
</dbReference>
<dbReference type="Pfam" id="PF13847">
    <property type="entry name" value="Methyltransf_31"/>
    <property type="match status" value="1"/>
</dbReference>
<gene>
    <name evidence="3" type="ORF">H7T88_21325</name>
</gene>
<accession>A0ABS7KPB3</accession>
<dbReference type="Gene3D" id="3.30.559.30">
    <property type="entry name" value="Nonribosomal peptide synthetase, condensation domain"/>
    <property type="match status" value="1"/>
</dbReference>
<comment type="caution">
    <text evidence="3">The sequence shown here is derived from an EMBL/GenBank/DDBJ whole genome shotgun (WGS) entry which is preliminary data.</text>
</comment>
<dbReference type="Gene3D" id="3.40.50.12780">
    <property type="entry name" value="N-terminal domain of ligase-like"/>
    <property type="match status" value="1"/>
</dbReference>
<dbReference type="SUPFAM" id="SSF53335">
    <property type="entry name" value="S-adenosyl-L-methionine-dependent methyltransferases"/>
    <property type="match status" value="1"/>
</dbReference>
<dbReference type="InterPro" id="IPR000873">
    <property type="entry name" value="AMP-dep_synth/lig_dom"/>
</dbReference>
<evidence type="ECO:0000313" key="4">
    <source>
        <dbReference type="Proteomes" id="UP000706031"/>
    </source>
</evidence>
<dbReference type="Pfam" id="PF00501">
    <property type="entry name" value="AMP-binding"/>
    <property type="match status" value="2"/>
</dbReference>
<keyword evidence="4" id="KW-1185">Reference proteome</keyword>
<dbReference type="Gene3D" id="3.40.50.150">
    <property type="entry name" value="Vaccinia Virus protein VP39"/>
    <property type="match status" value="1"/>
</dbReference>
<dbReference type="PANTHER" id="PTHR45527:SF14">
    <property type="entry name" value="PLIPASTATIN SYNTHASE SUBUNIT B"/>
    <property type="match status" value="1"/>
</dbReference>
<evidence type="ECO:0000259" key="1">
    <source>
        <dbReference type="Pfam" id="PF00501"/>
    </source>
</evidence>
<feature type="non-terminal residue" evidence="3">
    <location>
        <position position="882"/>
    </location>
</feature>
<evidence type="ECO:0000259" key="2">
    <source>
        <dbReference type="Pfam" id="PF13847"/>
    </source>
</evidence>
<dbReference type="SUPFAM" id="SSF52777">
    <property type="entry name" value="CoA-dependent acyltransferases"/>
    <property type="match status" value="1"/>
</dbReference>
<evidence type="ECO:0000313" key="3">
    <source>
        <dbReference type="EMBL" id="MBY0205751.1"/>
    </source>
</evidence>